<keyword evidence="4 5" id="KW-0472">Membrane</keyword>
<evidence type="ECO:0000256" key="2">
    <source>
        <dbReference type="ARBA" id="ARBA00022692"/>
    </source>
</evidence>
<dbReference type="InterPro" id="IPR013525">
    <property type="entry name" value="ABC2_TM"/>
</dbReference>
<evidence type="ECO:0000256" key="3">
    <source>
        <dbReference type="ARBA" id="ARBA00022989"/>
    </source>
</evidence>
<protein>
    <recommendedName>
        <fullName evidence="6">ABC-2 type transporter transmembrane domain-containing protein</fullName>
    </recommendedName>
</protein>
<feature type="transmembrane region" description="Helical" evidence="5">
    <location>
        <begin position="237"/>
        <end position="259"/>
    </location>
</feature>
<comment type="caution">
    <text evidence="7">The sequence shown here is derived from an EMBL/GenBank/DDBJ whole genome shotgun (WGS) entry which is preliminary data.</text>
</comment>
<reference evidence="7" key="2">
    <citation type="submission" date="2020-09" db="EMBL/GenBank/DDBJ databases">
        <authorList>
            <person name="Sun Q."/>
            <person name="Ohkuma M."/>
        </authorList>
    </citation>
    <scope>NUCLEOTIDE SEQUENCE</scope>
    <source>
        <strain evidence="7">JCM 3091</strain>
    </source>
</reference>
<evidence type="ECO:0000313" key="7">
    <source>
        <dbReference type="EMBL" id="GGK16412.1"/>
    </source>
</evidence>
<dbReference type="Pfam" id="PF01061">
    <property type="entry name" value="ABC2_membrane"/>
    <property type="match status" value="1"/>
</dbReference>
<evidence type="ECO:0000256" key="5">
    <source>
        <dbReference type="SAM" id="Phobius"/>
    </source>
</evidence>
<reference evidence="7" key="1">
    <citation type="journal article" date="2014" name="Int. J. Syst. Evol. Microbiol.">
        <title>Complete genome sequence of Corynebacterium casei LMG S-19264T (=DSM 44701T), isolated from a smear-ripened cheese.</title>
        <authorList>
            <consortium name="US DOE Joint Genome Institute (JGI-PGF)"/>
            <person name="Walter F."/>
            <person name="Albersmeier A."/>
            <person name="Kalinowski J."/>
            <person name="Ruckert C."/>
        </authorList>
    </citation>
    <scope>NUCLEOTIDE SEQUENCE</scope>
    <source>
        <strain evidence="7">JCM 3091</strain>
    </source>
</reference>
<name>A0A8J3FGD6_9ACTN</name>
<keyword evidence="8" id="KW-1185">Reference proteome</keyword>
<evidence type="ECO:0000313" key="8">
    <source>
        <dbReference type="Proteomes" id="UP000662200"/>
    </source>
</evidence>
<keyword evidence="2 5" id="KW-0812">Transmembrane</keyword>
<dbReference type="Proteomes" id="UP000662200">
    <property type="component" value="Unassembled WGS sequence"/>
</dbReference>
<evidence type="ECO:0000256" key="4">
    <source>
        <dbReference type="ARBA" id="ARBA00023136"/>
    </source>
</evidence>
<gene>
    <name evidence="7" type="ORF">GCM10010124_06260</name>
</gene>
<evidence type="ECO:0000259" key="6">
    <source>
        <dbReference type="Pfam" id="PF01061"/>
    </source>
</evidence>
<feature type="transmembrane region" description="Helical" evidence="5">
    <location>
        <begin position="103"/>
        <end position="123"/>
    </location>
</feature>
<comment type="subcellular location">
    <subcellularLocation>
        <location evidence="1">Membrane</location>
        <topology evidence="1">Multi-pass membrane protein</topology>
    </subcellularLocation>
</comment>
<accession>A0A8J3FGD6</accession>
<proteinExistence type="predicted"/>
<feature type="transmembrane region" description="Helical" evidence="5">
    <location>
        <begin position="72"/>
        <end position="91"/>
    </location>
</feature>
<evidence type="ECO:0000256" key="1">
    <source>
        <dbReference type="ARBA" id="ARBA00004141"/>
    </source>
</evidence>
<keyword evidence="3 5" id="KW-1133">Transmembrane helix</keyword>
<dbReference type="EMBL" id="BMQC01000002">
    <property type="protein sequence ID" value="GGK16412.1"/>
    <property type="molecule type" value="Genomic_DNA"/>
</dbReference>
<dbReference type="GO" id="GO:0140359">
    <property type="term" value="F:ABC-type transporter activity"/>
    <property type="evidence" value="ECO:0007669"/>
    <property type="project" value="InterPro"/>
</dbReference>
<feature type="transmembrane region" description="Helical" evidence="5">
    <location>
        <begin position="155"/>
        <end position="177"/>
    </location>
</feature>
<feature type="transmembrane region" description="Helical" evidence="5">
    <location>
        <begin position="43"/>
        <end position="66"/>
    </location>
</feature>
<dbReference type="GO" id="GO:0016020">
    <property type="term" value="C:membrane"/>
    <property type="evidence" value="ECO:0007669"/>
    <property type="project" value="UniProtKB-SubCell"/>
</dbReference>
<feature type="domain" description="ABC-2 type transporter transmembrane" evidence="6">
    <location>
        <begin position="39"/>
        <end position="230"/>
    </location>
</feature>
<organism evidence="7 8">
    <name type="scientific">Pilimelia terevasa</name>
    <dbReference type="NCBI Taxonomy" id="53372"/>
    <lineage>
        <taxon>Bacteria</taxon>
        <taxon>Bacillati</taxon>
        <taxon>Actinomycetota</taxon>
        <taxon>Actinomycetes</taxon>
        <taxon>Micromonosporales</taxon>
        <taxon>Micromonosporaceae</taxon>
        <taxon>Pilimelia</taxon>
    </lineage>
</organism>
<feature type="transmembrane region" description="Helical" evidence="5">
    <location>
        <begin position="12"/>
        <end position="31"/>
    </location>
</feature>
<feature type="transmembrane region" description="Helical" evidence="5">
    <location>
        <begin position="129"/>
        <end position="148"/>
    </location>
</feature>
<dbReference type="AlphaFoldDB" id="A0A8J3FGD6"/>
<feature type="transmembrane region" description="Helical" evidence="5">
    <location>
        <begin position="183"/>
        <end position="201"/>
    </location>
</feature>
<sequence>MWDNHGGRGSRVSWRGSATLCAAGYGVLTGWRDYRAMFTWQSWLFGWLARLLCQVLFFSSLGVLLGSESARAYLAVGHAAALAALGAFGVVSSTVGERRSGTLAFLLVSDSNVYVALAARGAYWLVDGVVTAAIALALVPLAVGVPVSGAYAGPILLLLATMGLAAYQLGLALATLSLRWPEARTYLSAGATIALLLFAGVNRPVADSGLPAAVAHVLPVTHGLSALRGVLSGDGLHWGGLLAEACVALGWGAVAYLSLNRSLRHAARRGSLAVG</sequence>